<dbReference type="GO" id="GO:0015074">
    <property type="term" value="P:DNA integration"/>
    <property type="evidence" value="ECO:0007669"/>
    <property type="project" value="UniProtKB-KW"/>
</dbReference>
<proteinExistence type="inferred from homology"/>
<evidence type="ECO:0000313" key="8">
    <source>
        <dbReference type="EMBL" id="GGD58629.1"/>
    </source>
</evidence>
<dbReference type="InterPro" id="IPR002104">
    <property type="entry name" value="Integrase_catalytic"/>
</dbReference>
<dbReference type="CDD" id="cd00801">
    <property type="entry name" value="INT_P4_C"/>
    <property type="match status" value="1"/>
</dbReference>
<evidence type="ECO:0000256" key="5">
    <source>
        <dbReference type="PROSITE-ProRule" id="PRU01248"/>
    </source>
</evidence>
<keyword evidence="2" id="KW-0229">DNA integration</keyword>
<dbReference type="InterPro" id="IPR025166">
    <property type="entry name" value="Integrase_DNA_bind_dom"/>
</dbReference>
<dbReference type="InterPro" id="IPR053876">
    <property type="entry name" value="Phage_int_M"/>
</dbReference>
<dbReference type="Proteomes" id="UP000612349">
    <property type="component" value="Unassembled WGS sequence"/>
</dbReference>
<dbReference type="Pfam" id="PF22022">
    <property type="entry name" value="Phage_int_M"/>
    <property type="match status" value="1"/>
</dbReference>
<dbReference type="InterPro" id="IPR013762">
    <property type="entry name" value="Integrase-like_cat_sf"/>
</dbReference>
<protein>
    <submittedName>
        <fullName evidence="8">Integrase</fullName>
    </submittedName>
</protein>
<dbReference type="EMBL" id="BMIP01000001">
    <property type="protein sequence ID" value="GGD58629.1"/>
    <property type="molecule type" value="Genomic_DNA"/>
</dbReference>
<accession>A0A916YSA4</accession>
<dbReference type="PANTHER" id="PTHR30629:SF2">
    <property type="entry name" value="PROPHAGE INTEGRASE INTS-RELATED"/>
    <property type="match status" value="1"/>
</dbReference>
<dbReference type="PROSITE" id="PS51900">
    <property type="entry name" value="CB"/>
    <property type="match status" value="1"/>
</dbReference>
<comment type="caution">
    <text evidence="8">The sequence shown here is derived from an EMBL/GenBank/DDBJ whole genome shotgun (WGS) entry which is preliminary data.</text>
</comment>
<feature type="domain" description="Tyr recombinase" evidence="6">
    <location>
        <begin position="201"/>
        <end position="372"/>
    </location>
</feature>
<evidence type="ECO:0000256" key="3">
    <source>
        <dbReference type="ARBA" id="ARBA00023125"/>
    </source>
</evidence>
<dbReference type="Gene3D" id="3.30.160.390">
    <property type="entry name" value="Integrase, DNA-binding domain"/>
    <property type="match status" value="1"/>
</dbReference>
<dbReference type="Pfam" id="PF13356">
    <property type="entry name" value="Arm-DNA-bind_3"/>
    <property type="match status" value="1"/>
</dbReference>
<evidence type="ECO:0000259" key="6">
    <source>
        <dbReference type="PROSITE" id="PS51898"/>
    </source>
</evidence>
<sequence length="401" mass="43831">MAKLTDMKVKKAGPGVHGDGAGLYLRVKPSGAKSWVLRVQHMGRREDIGLGGYPADLSLAEAREKAAHLRKLARQGHDARAERDKGKVRVPTFAEAMKAAHEELGKGWSEKTAAAFKSSLSQHVAPRIGSKRIDCIHSDQIIAALAPIWTEKPAIAKKVRVRIMQVLQFAKAKRWRTDPLPTPKDISSGLAKQSGGSHFAAMPFAQVPEFIAEQLLKEETPGRMALLFTILTAARSGEVRNARWEHISLEDRTWTRPKELMKMKSGHAVTLSDAAIALLERAAALFGTDGLIFPGAARGKPLSDMTLTRVMRLAGEEVTVHGFRSAFRDWAAERMPTIPAMVAEMALAHKVGTATEQAYLRTDLRDMRRSLMDGWGRFVAPSLSAGGNNIVDMAGRQEVAA</sequence>
<keyword evidence="4" id="KW-0233">DNA recombination</keyword>
<dbReference type="Pfam" id="PF00589">
    <property type="entry name" value="Phage_integrase"/>
    <property type="match status" value="1"/>
</dbReference>
<evidence type="ECO:0000313" key="9">
    <source>
        <dbReference type="Proteomes" id="UP000612349"/>
    </source>
</evidence>
<evidence type="ECO:0000256" key="2">
    <source>
        <dbReference type="ARBA" id="ARBA00022908"/>
    </source>
</evidence>
<reference evidence="8" key="2">
    <citation type="submission" date="2020-09" db="EMBL/GenBank/DDBJ databases">
        <authorList>
            <person name="Sun Q."/>
            <person name="Zhou Y."/>
        </authorList>
    </citation>
    <scope>NUCLEOTIDE SEQUENCE</scope>
    <source>
        <strain evidence="8">CGMCC 1.15360</strain>
    </source>
</reference>
<evidence type="ECO:0000256" key="4">
    <source>
        <dbReference type="ARBA" id="ARBA00023172"/>
    </source>
</evidence>
<dbReference type="InterPro" id="IPR010998">
    <property type="entry name" value="Integrase_recombinase_N"/>
</dbReference>
<dbReference type="Gene3D" id="1.10.443.10">
    <property type="entry name" value="Intergrase catalytic core"/>
    <property type="match status" value="1"/>
</dbReference>
<dbReference type="SUPFAM" id="SSF56349">
    <property type="entry name" value="DNA breaking-rejoining enzymes"/>
    <property type="match status" value="1"/>
</dbReference>
<evidence type="ECO:0000259" key="7">
    <source>
        <dbReference type="PROSITE" id="PS51900"/>
    </source>
</evidence>
<dbReference type="InterPro" id="IPR044068">
    <property type="entry name" value="CB"/>
</dbReference>
<keyword evidence="9" id="KW-1185">Reference proteome</keyword>
<dbReference type="RefSeq" id="WP_156521994.1">
    <property type="nucleotide sequence ID" value="NZ_BMIP01000001.1"/>
</dbReference>
<dbReference type="InterPro" id="IPR011010">
    <property type="entry name" value="DNA_brk_join_enz"/>
</dbReference>
<dbReference type="InterPro" id="IPR038488">
    <property type="entry name" value="Integrase_DNA-bd_sf"/>
</dbReference>
<dbReference type="InterPro" id="IPR050808">
    <property type="entry name" value="Phage_Integrase"/>
</dbReference>
<gene>
    <name evidence="8" type="primary">int</name>
    <name evidence="8" type="ORF">GCM10010990_04890</name>
</gene>
<dbReference type="GO" id="GO:0006310">
    <property type="term" value="P:DNA recombination"/>
    <property type="evidence" value="ECO:0007669"/>
    <property type="project" value="UniProtKB-KW"/>
</dbReference>
<keyword evidence="3 5" id="KW-0238">DNA-binding</keyword>
<dbReference type="GO" id="GO:0003677">
    <property type="term" value="F:DNA binding"/>
    <property type="evidence" value="ECO:0007669"/>
    <property type="project" value="UniProtKB-UniRule"/>
</dbReference>
<dbReference type="AlphaFoldDB" id="A0A916YSA4"/>
<dbReference type="PANTHER" id="PTHR30629">
    <property type="entry name" value="PROPHAGE INTEGRASE"/>
    <property type="match status" value="1"/>
</dbReference>
<feature type="domain" description="Core-binding (CB)" evidence="7">
    <location>
        <begin position="91"/>
        <end position="171"/>
    </location>
</feature>
<dbReference type="Gene3D" id="1.10.150.130">
    <property type="match status" value="1"/>
</dbReference>
<organism evidence="8 9">
    <name type="scientific">Croceicoccus mobilis</name>
    <dbReference type="NCBI Taxonomy" id="1703339"/>
    <lineage>
        <taxon>Bacteria</taxon>
        <taxon>Pseudomonadati</taxon>
        <taxon>Pseudomonadota</taxon>
        <taxon>Alphaproteobacteria</taxon>
        <taxon>Sphingomonadales</taxon>
        <taxon>Erythrobacteraceae</taxon>
        <taxon>Croceicoccus</taxon>
    </lineage>
</organism>
<dbReference type="OrthoDB" id="7388552at2"/>
<reference evidence="8" key="1">
    <citation type="journal article" date="2014" name="Int. J. Syst. Evol. Microbiol.">
        <title>Complete genome sequence of Corynebacterium casei LMG S-19264T (=DSM 44701T), isolated from a smear-ripened cheese.</title>
        <authorList>
            <consortium name="US DOE Joint Genome Institute (JGI-PGF)"/>
            <person name="Walter F."/>
            <person name="Albersmeier A."/>
            <person name="Kalinowski J."/>
            <person name="Ruckert C."/>
        </authorList>
    </citation>
    <scope>NUCLEOTIDE SEQUENCE</scope>
    <source>
        <strain evidence="8">CGMCC 1.15360</strain>
    </source>
</reference>
<dbReference type="PROSITE" id="PS51898">
    <property type="entry name" value="TYR_RECOMBINASE"/>
    <property type="match status" value="1"/>
</dbReference>
<comment type="similarity">
    <text evidence="1">Belongs to the 'phage' integrase family.</text>
</comment>
<name>A0A916YSA4_9SPHN</name>
<evidence type="ECO:0000256" key="1">
    <source>
        <dbReference type="ARBA" id="ARBA00008857"/>
    </source>
</evidence>